<evidence type="ECO:0000313" key="2">
    <source>
        <dbReference type="Proteomes" id="UP001623600"/>
    </source>
</evidence>
<keyword evidence="2" id="KW-1185">Reference proteome</keyword>
<gene>
    <name evidence="1" type="ORF">ACJDTP_10890</name>
</gene>
<dbReference type="Proteomes" id="UP001623600">
    <property type="component" value="Unassembled WGS sequence"/>
</dbReference>
<organism evidence="1 2">
    <name type="scientific">Candidatus Clostridium helianthi</name>
    <dbReference type="NCBI Taxonomy" id="3381660"/>
    <lineage>
        <taxon>Bacteria</taxon>
        <taxon>Bacillati</taxon>
        <taxon>Bacillota</taxon>
        <taxon>Clostridia</taxon>
        <taxon>Eubacteriales</taxon>
        <taxon>Clostridiaceae</taxon>
        <taxon>Clostridium</taxon>
    </lineage>
</organism>
<reference evidence="1 2" key="1">
    <citation type="submission" date="2024-11" db="EMBL/GenBank/DDBJ databases">
        <authorList>
            <person name="Heng Y.C."/>
            <person name="Lim A.C.H."/>
            <person name="Lee J.K.Y."/>
            <person name="Kittelmann S."/>
        </authorList>
    </citation>
    <scope>NUCLEOTIDE SEQUENCE [LARGE SCALE GENOMIC DNA]</scope>
    <source>
        <strain evidence="1 2">WILCCON 0112</strain>
    </source>
</reference>
<dbReference type="RefSeq" id="WP_406761186.1">
    <property type="nucleotide sequence ID" value="NZ_JBJIAB010000011.1"/>
</dbReference>
<protein>
    <submittedName>
        <fullName evidence="1">Uncharacterized protein</fullName>
    </submittedName>
</protein>
<dbReference type="EMBL" id="JBJIAB010000011">
    <property type="protein sequence ID" value="MFL0165574.1"/>
    <property type="molecule type" value="Genomic_DNA"/>
</dbReference>
<proteinExistence type="predicted"/>
<name>A0ABW8S3X2_9CLOT</name>
<comment type="caution">
    <text evidence="1">The sequence shown here is derived from an EMBL/GenBank/DDBJ whole genome shotgun (WGS) entry which is preliminary data.</text>
</comment>
<sequence length="113" mass="13509">MERIVIDYSRHDNLRDNYSDKYKFEARKLIDNISDEIRALKDLSIISLFAEMKEVRWIESGKIEPVYSLNINEKYLLQFKINELIKIGDAKKIAKRLNEIISKKTSYIKRQQL</sequence>
<accession>A0ABW8S3X2</accession>
<evidence type="ECO:0000313" key="1">
    <source>
        <dbReference type="EMBL" id="MFL0165574.1"/>
    </source>
</evidence>